<gene>
    <name evidence="2" type="ORF">B0H94_110110</name>
</gene>
<evidence type="ECO:0000313" key="2">
    <source>
        <dbReference type="EMBL" id="PSL43634.1"/>
    </source>
</evidence>
<keyword evidence="3" id="KW-1185">Reference proteome</keyword>
<dbReference type="RefSeq" id="WP_106589294.1">
    <property type="nucleotide sequence ID" value="NZ_PYAV01000010.1"/>
</dbReference>
<keyword evidence="1" id="KW-1133">Transmembrane helix</keyword>
<dbReference type="OrthoDB" id="2962876at2"/>
<dbReference type="EMBL" id="PYAV01000010">
    <property type="protein sequence ID" value="PSL43634.1"/>
    <property type="molecule type" value="Genomic_DNA"/>
</dbReference>
<dbReference type="Proteomes" id="UP000242310">
    <property type="component" value="Unassembled WGS sequence"/>
</dbReference>
<protein>
    <submittedName>
        <fullName evidence="2">Uncharacterized protein</fullName>
    </submittedName>
</protein>
<dbReference type="AlphaFoldDB" id="A0A2P8HBN9"/>
<name>A0A2P8HBN9_9BACI</name>
<keyword evidence="1" id="KW-0472">Membrane</keyword>
<accession>A0A2P8HBN9</accession>
<reference evidence="2 3" key="1">
    <citation type="submission" date="2018-03" db="EMBL/GenBank/DDBJ databases">
        <title>Genomic Encyclopedia of Type Strains, Phase III (KMG-III): the genomes of soil and plant-associated and newly described type strains.</title>
        <authorList>
            <person name="Whitman W."/>
        </authorList>
    </citation>
    <scope>NUCLEOTIDE SEQUENCE [LARGE SCALE GENOMIC DNA]</scope>
    <source>
        <strain evidence="2 3">CGMCC 1.07653</strain>
    </source>
</reference>
<sequence>MAAFLLSLVMVFGVLTLFSAFLTLVTWPRRHELNAKPLKLLIAAGTVFIFAVVGLFFTADPYEMEVTGEMTPPSSVDTIEEEVAFHLEEERNSPTGDNIEVMDLNLEDADQGVNIALTLEADDNVTTDLLRAGTHITSARLMQRLAEIDEAEDIQLTWEFFVEPDQEASFYQEMMYLEMHQENIQTQNWAQVDSEDVPEVVDAYEEDPAFLEED</sequence>
<proteinExistence type="predicted"/>
<organism evidence="2 3">
    <name type="scientific">Salsuginibacillus halophilus</name>
    <dbReference type="NCBI Taxonomy" id="517424"/>
    <lineage>
        <taxon>Bacteria</taxon>
        <taxon>Bacillati</taxon>
        <taxon>Bacillota</taxon>
        <taxon>Bacilli</taxon>
        <taxon>Bacillales</taxon>
        <taxon>Bacillaceae</taxon>
        <taxon>Salsuginibacillus</taxon>
    </lineage>
</organism>
<comment type="caution">
    <text evidence="2">The sequence shown here is derived from an EMBL/GenBank/DDBJ whole genome shotgun (WGS) entry which is preliminary data.</text>
</comment>
<feature type="transmembrane region" description="Helical" evidence="1">
    <location>
        <begin position="40"/>
        <end position="59"/>
    </location>
</feature>
<feature type="transmembrane region" description="Helical" evidence="1">
    <location>
        <begin position="6"/>
        <end position="28"/>
    </location>
</feature>
<keyword evidence="1" id="KW-0812">Transmembrane</keyword>
<evidence type="ECO:0000313" key="3">
    <source>
        <dbReference type="Proteomes" id="UP000242310"/>
    </source>
</evidence>
<evidence type="ECO:0000256" key="1">
    <source>
        <dbReference type="SAM" id="Phobius"/>
    </source>
</evidence>